<feature type="binding site" evidence="12">
    <location>
        <begin position="51"/>
        <end position="53"/>
    </location>
    <ligand>
        <name>ATP</name>
        <dbReference type="ChEBI" id="CHEBI:30616"/>
    </ligand>
</feature>
<dbReference type="GO" id="GO:0005524">
    <property type="term" value="F:ATP binding"/>
    <property type="evidence" value="ECO:0007669"/>
    <property type="project" value="UniProtKB-KW"/>
</dbReference>
<evidence type="ECO:0000256" key="3">
    <source>
        <dbReference type="ARBA" id="ARBA00022723"/>
    </source>
</evidence>
<keyword evidence="7 12" id="KW-0067">ATP-binding</keyword>
<dbReference type="GO" id="GO:0006164">
    <property type="term" value="P:purine nucleotide biosynthetic process"/>
    <property type="evidence" value="ECO:0007669"/>
    <property type="project" value="TreeGrafter"/>
</dbReference>
<comment type="caution">
    <text evidence="12">Lacks conserved residue(s) required for the propagation of feature annotation.</text>
</comment>
<comment type="function">
    <text evidence="10 12">Involved in the biosynthesis of the central metabolite phospho-alpha-D-ribosyl-1-pyrophosphate (PRPP) via the transfer of pyrophosphoryl group from ATP to 1-hydroxyl of ribose-5-phosphate (Rib-5-P).</text>
</comment>
<dbReference type="PANTHER" id="PTHR10210:SF41">
    <property type="entry name" value="RIBOSE-PHOSPHATE PYROPHOSPHOKINASE 1, CHLOROPLASTIC"/>
    <property type="match status" value="1"/>
</dbReference>
<evidence type="ECO:0000256" key="11">
    <source>
        <dbReference type="ARBA" id="ARBA00061444"/>
    </source>
</evidence>
<dbReference type="EC" id="2.7.6.1" evidence="12"/>
<evidence type="ECO:0000256" key="9">
    <source>
        <dbReference type="ARBA" id="ARBA00049535"/>
    </source>
</evidence>
<dbReference type="NCBIfam" id="TIGR01251">
    <property type="entry name" value="ribP_PPkin"/>
    <property type="match status" value="1"/>
</dbReference>
<evidence type="ECO:0000256" key="5">
    <source>
        <dbReference type="ARBA" id="ARBA00022741"/>
    </source>
</evidence>
<keyword evidence="6 12" id="KW-0418">Kinase</keyword>
<dbReference type="Pfam" id="PF14572">
    <property type="entry name" value="Pribosyl_synth"/>
    <property type="match status" value="1"/>
</dbReference>
<dbReference type="SMART" id="SM01400">
    <property type="entry name" value="Pribosyltran_N"/>
    <property type="match status" value="1"/>
</dbReference>
<dbReference type="GO" id="GO:0000287">
    <property type="term" value="F:magnesium ion binding"/>
    <property type="evidence" value="ECO:0007669"/>
    <property type="project" value="UniProtKB-UniRule"/>
</dbReference>
<evidence type="ECO:0000313" key="17">
    <source>
        <dbReference type="Proteomes" id="UP000051751"/>
    </source>
</evidence>
<dbReference type="Proteomes" id="UP000051751">
    <property type="component" value="Unassembled WGS sequence"/>
</dbReference>
<dbReference type="PANTHER" id="PTHR10210">
    <property type="entry name" value="RIBOSE-PHOSPHATE DIPHOSPHOKINASE FAMILY MEMBER"/>
    <property type="match status" value="1"/>
</dbReference>
<dbReference type="GO" id="GO:0005737">
    <property type="term" value="C:cytoplasm"/>
    <property type="evidence" value="ECO:0007669"/>
    <property type="project" value="UniProtKB-SubCell"/>
</dbReference>
<keyword evidence="12" id="KW-0963">Cytoplasm</keyword>
<sequence length="331" mass="36598">MKGDRSKNMAQLTQDAPMQLFALNGNRPLAEKIAQHMGIPLSKTTIQHFADGEIQVNIVESVRGAEAYVIQPTSDPVNENFMELMIMVDALRRASAKSINVVMPYYGYSRADRKARSREPITAKLVANLLSMDGIDRLIALDLHADQLQGFFDIPVDHLRAMPIQAKYLMDHNIKGHDVVVVAPQHSNVKDARKLAEFLDSPIAIVDKRASGKTYVIGDVEGKTCVILDDMIDTGNRVVYTTEALKDAGAKDIYACATHAIFSAGATDRLKAEPLKKIIVTDSIQIPEDKQLDNLVQLSVAQLFAAAIERIHSNRSVDDLFKLPKDYTMEG</sequence>
<evidence type="ECO:0000256" key="6">
    <source>
        <dbReference type="ARBA" id="ARBA00022777"/>
    </source>
</evidence>
<dbReference type="SUPFAM" id="SSF53271">
    <property type="entry name" value="PRTase-like"/>
    <property type="match status" value="2"/>
</dbReference>
<comment type="pathway">
    <text evidence="1 12">Metabolic intermediate biosynthesis; 5-phospho-alpha-D-ribose 1-diphosphate biosynthesis; 5-phospho-alpha-D-ribose 1-diphosphate from D-ribose 5-phosphate (route I): step 1/1.</text>
</comment>
<comment type="subcellular location">
    <subcellularLocation>
        <location evidence="12">Cytoplasm</location>
    </subcellularLocation>
</comment>
<dbReference type="STRING" id="81857.IV38_GL001206"/>
<dbReference type="InterPro" id="IPR029057">
    <property type="entry name" value="PRTase-like"/>
</dbReference>
<dbReference type="GO" id="GO:0002189">
    <property type="term" value="C:ribose phosphate diphosphokinase complex"/>
    <property type="evidence" value="ECO:0007669"/>
    <property type="project" value="TreeGrafter"/>
</dbReference>
<feature type="binding site" evidence="12">
    <location>
        <position position="144"/>
    </location>
    <ligand>
        <name>Mg(2+)</name>
        <dbReference type="ChEBI" id="CHEBI:18420"/>
    </ligand>
</feature>
<dbReference type="Gene3D" id="3.40.50.2020">
    <property type="match status" value="2"/>
</dbReference>
<evidence type="ECO:0000259" key="13">
    <source>
        <dbReference type="Pfam" id="PF13793"/>
    </source>
</evidence>
<comment type="subunit">
    <text evidence="12">Homohexamer.</text>
</comment>
<dbReference type="GO" id="GO:0006015">
    <property type="term" value="P:5-phosphoribose 1-diphosphate biosynthetic process"/>
    <property type="evidence" value="ECO:0007669"/>
    <property type="project" value="UniProtKB-UniRule"/>
</dbReference>
<evidence type="ECO:0000313" key="15">
    <source>
        <dbReference type="EMBL" id="KRN32597.1"/>
    </source>
</evidence>
<dbReference type="GO" id="GO:0004749">
    <property type="term" value="F:ribose phosphate diphosphokinase activity"/>
    <property type="evidence" value="ECO:0007669"/>
    <property type="project" value="UniProtKB-UniRule"/>
</dbReference>
<keyword evidence="3 12" id="KW-0479">Metal-binding</keyword>
<gene>
    <name evidence="12" type="primary">prs</name>
    <name evidence="14" type="ORF">IV38_GL001206</name>
    <name evidence="15" type="ORF">IV40_GL000647</name>
</gene>
<comment type="catalytic activity">
    <reaction evidence="9 12">
        <text>D-ribose 5-phosphate + ATP = 5-phospho-alpha-D-ribose 1-diphosphate + AMP + H(+)</text>
        <dbReference type="Rhea" id="RHEA:15609"/>
        <dbReference type="ChEBI" id="CHEBI:15378"/>
        <dbReference type="ChEBI" id="CHEBI:30616"/>
        <dbReference type="ChEBI" id="CHEBI:58017"/>
        <dbReference type="ChEBI" id="CHEBI:78346"/>
        <dbReference type="ChEBI" id="CHEBI:456215"/>
        <dbReference type="EC" id="2.7.6.1"/>
    </reaction>
</comment>
<dbReference type="GO" id="GO:0016301">
    <property type="term" value="F:kinase activity"/>
    <property type="evidence" value="ECO:0007669"/>
    <property type="project" value="UniProtKB-KW"/>
</dbReference>
<feature type="binding site" evidence="12">
    <location>
        <position position="229"/>
    </location>
    <ligand>
        <name>D-ribose 5-phosphate</name>
        <dbReference type="ChEBI" id="CHEBI:78346"/>
    </ligand>
</feature>
<evidence type="ECO:0000256" key="4">
    <source>
        <dbReference type="ARBA" id="ARBA00022727"/>
    </source>
</evidence>
<feature type="domain" description="Ribose-phosphate pyrophosphokinase N-terminal" evidence="13">
    <location>
        <begin position="18"/>
        <end position="134"/>
    </location>
</feature>
<comment type="similarity">
    <text evidence="11 12">Belongs to the ribose-phosphate pyrophosphokinase family. Class I subfamily.</text>
</comment>
<dbReference type="UniPathway" id="UPA00087">
    <property type="reaction ID" value="UER00172"/>
</dbReference>
<evidence type="ECO:0000256" key="1">
    <source>
        <dbReference type="ARBA" id="ARBA00004996"/>
    </source>
</evidence>
<reference evidence="16 17" key="1">
    <citation type="journal article" date="2015" name="Genome Announc.">
        <title>Expanding the biotechnology potential of lactobacilli through comparative genomics of 213 strains and associated genera.</title>
        <authorList>
            <person name="Sun Z."/>
            <person name="Harris H.M."/>
            <person name="McCann A."/>
            <person name="Guo C."/>
            <person name="Argimon S."/>
            <person name="Zhang W."/>
            <person name="Yang X."/>
            <person name="Jeffery I.B."/>
            <person name="Cooney J.C."/>
            <person name="Kagawa T.F."/>
            <person name="Liu W."/>
            <person name="Song Y."/>
            <person name="Salvetti E."/>
            <person name="Wrobel A."/>
            <person name="Rasinkangas P."/>
            <person name="Parkhill J."/>
            <person name="Rea M.C."/>
            <person name="O'Sullivan O."/>
            <person name="Ritari J."/>
            <person name="Douillard F.P."/>
            <person name="Paul Ross R."/>
            <person name="Yang R."/>
            <person name="Briner A.E."/>
            <person name="Felis G.E."/>
            <person name="de Vos W.M."/>
            <person name="Barrangou R."/>
            <person name="Klaenhammer T.R."/>
            <person name="Caufield P.W."/>
            <person name="Cui Y."/>
            <person name="Zhang H."/>
            <person name="O'Toole P.W."/>
        </authorList>
    </citation>
    <scope>NUCLEOTIDE SEQUENCE [LARGE SCALE GENOMIC DNA]</scope>
    <source>
        <strain evidence="14 17">ATCC BAA-66</strain>
        <strain evidence="15 16">DSM 13344</strain>
    </source>
</reference>
<proteinExistence type="inferred from homology"/>
<comment type="cofactor">
    <cofactor evidence="12">
        <name>Mg(2+)</name>
        <dbReference type="ChEBI" id="CHEBI:18420"/>
    </cofactor>
    <text evidence="12">Binds 1 Mg(2+) ion per subunit.</text>
</comment>
<dbReference type="Proteomes" id="UP000051645">
    <property type="component" value="Unassembled WGS sequence"/>
</dbReference>
<dbReference type="InterPro" id="IPR005946">
    <property type="entry name" value="Rib-P_diPkinase"/>
</dbReference>
<evidence type="ECO:0000256" key="7">
    <source>
        <dbReference type="ARBA" id="ARBA00022840"/>
    </source>
</evidence>
<keyword evidence="16" id="KW-1185">Reference proteome</keyword>
<feature type="active site" evidence="12">
    <location>
        <position position="208"/>
    </location>
</feature>
<keyword evidence="2 12" id="KW-0808">Transferase</keyword>
<dbReference type="EMBL" id="JQAZ01000002">
    <property type="protein sequence ID" value="KRN32597.1"/>
    <property type="molecule type" value="Genomic_DNA"/>
</dbReference>
<evidence type="ECO:0000256" key="12">
    <source>
        <dbReference type="HAMAP-Rule" id="MF_00583"/>
    </source>
</evidence>
<name>A0A0R2G2Z3_9LACO</name>
<evidence type="ECO:0000256" key="8">
    <source>
        <dbReference type="ARBA" id="ARBA00022842"/>
    </source>
</evidence>
<evidence type="ECO:0000256" key="2">
    <source>
        <dbReference type="ARBA" id="ARBA00022679"/>
    </source>
</evidence>
<evidence type="ECO:0000313" key="16">
    <source>
        <dbReference type="Proteomes" id="UP000051645"/>
    </source>
</evidence>
<keyword evidence="4 12" id="KW-0545">Nucleotide biosynthesis</keyword>
<dbReference type="InterPro" id="IPR000836">
    <property type="entry name" value="PRTase_dom"/>
</dbReference>
<evidence type="ECO:0000313" key="14">
    <source>
        <dbReference type="EMBL" id="KRN28993.1"/>
    </source>
</evidence>
<keyword evidence="8 12" id="KW-0460">Magnesium</keyword>
<dbReference type="NCBIfam" id="NF002320">
    <property type="entry name" value="PRK01259.1"/>
    <property type="match status" value="1"/>
</dbReference>
<dbReference type="EMBL" id="JQAT01000002">
    <property type="protein sequence ID" value="KRN28993.1"/>
    <property type="molecule type" value="Genomic_DNA"/>
</dbReference>
<dbReference type="CDD" id="cd06223">
    <property type="entry name" value="PRTases_typeI"/>
    <property type="match status" value="1"/>
</dbReference>
<dbReference type="InterPro" id="IPR037515">
    <property type="entry name" value="Rib-P_diPkinase_bac"/>
</dbReference>
<comment type="caution">
    <text evidence="15">The sequence shown here is derived from an EMBL/GenBank/DDBJ whole genome shotgun (WGS) entry which is preliminary data.</text>
</comment>
<accession>A0A0R2G2Z3</accession>
<dbReference type="HAMAP" id="MF_00583_B">
    <property type="entry name" value="RibP_PPkinase_B"/>
    <property type="match status" value="1"/>
</dbReference>
<protein>
    <recommendedName>
        <fullName evidence="12">Ribose-phosphate pyrophosphokinase</fullName>
        <shortName evidence="12">RPPK</shortName>
        <ecNumber evidence="12">2.7.6.1</ecNumber>
    </recommendedName>
    <alternativeName>
        <fullName evidence="12">5-phospho-D-ribosyl alpha-1-diphosphate synthase</fullName>
    </alternativeName>
    <alternativeName>
        <fullName evidence="12">Phosphoribosyl diphosphate synthase</fullName>
    </alternativeName>
    <alternativeName>
        <fullName evidence="12">Phosphoribosyl pyrophosphate synthase</fullName>
        <shortName evidence="12">P-Rib-PP synthase</shortName>
        <shortName evidence="12">PRPP synthase</shortName>
        <shortName evidence="12">PRPPase</shortName>
    </alternativeName>
</protein>
<keyword evidence="5 12" id="KW-0547">Nucleotide-binding</keyword>
<dbReference type="Pfam" id="PF13793">
    <property type="entry name" value="Pribosyltran_N"/>
    <property type="match status" value="1"/>
</dbReference>
<dbReference type="FunFam" id="3.40.50.2020:FF:000001">
    <property type="entry name" value="Ribose-phosphate pyrophosphokinase"/>
    <property type="match status" value="1"/>
</dbReference>
<dbReference type="InterPro" id="IPR029099">
    <property type="entry name" value="Pribosyltran_N"/>
</dbReference>
<organism evidence="15 16">
    <name type="scientific">Lactobacillus selangorensis</name>
    <dbReference type="NCBI Taxonomy" id="81857"/>
    <lineage>
        <taxon>Bacteria</taxon>
        <taxon>Bacillati</taxon>
        <taxon>Bacillota</taxon>
        <taxon>Bacilli</taxon>
        <taxon>Lactobacillales</taxon>
        <taxon>Lactobacillaceae</taxon>
        <taxon>Lactobacillus</taxon>
    </lineage>
</organism>
<dbReference type="PATRIC" id="fig|81857.3.peg.1212"/>
<dbReference type="AlphaFoldDB" id="A0A0R2G2Z3"/>
<evidence type="ECO:0000256" key="10">
    <source>
        <dbReference type="ARBA" id="ARBA00054914"/>
    </source>
</evidence>